<organism evidence="1 2">
    <name type="scientific">Tulasnella calospora MUT 4182</name>
    <dbReference type="NCBI Taxonomy" id="1051891"/>
    <lineage>
        <taxon>Eukaryota</taxon>
        <taxon>Fungi</taxon>
        <taxon>Dikarya</taxon>
        <taxon>Basidiomycota</taxon>
        <taxon>Agaricomycotina</taxon>
        <taxon>Agaricomycetes</taxon>
        <taxon>Cantharellales</taxon>
        <taxon>Tulasnellaceae</taxon>
        <taxon>Tulasnella</taxon>
    </lineage>
</organism>
<dbReference type="HOGENOM" id="CLU_184662_0_0_1"/>
<sequence length="79" mass="8890">MASTRADERIYAPTRITPVSVHSASSSEAQRMISAFLEAHDERTRMTGGDLAISGQLRKLEKSLKEEGKDEKKKDKERK</sequence>
<evidence type="ECO:0000313" key="2">
    <source>
        <dbReference type="Proteomes" id="UP000054248"/>
    </source>
</evidence>
<dbReference type="EMBL" id="KN823011">
    <property type="protein sequence ID" value="KIO27283.1"/>
    <property type="molecule type" value="Genomic_DNA"/>
</dbReference>
<protein>
    <submittedName>
        <fullName evidence="1">Uncharacterized protein</fullName>
    </submittedName>
</protein>
<accession>A0A0C3L0R9</accession>
<evidence type="ECO:0000313" key="1">
    <source>
        <dbReference type="EMBL" id="KIO27283.1"/>
    </source>
</evidence>
<name>A0A0C3L0R9_9AGAM</name>
<reference evidence="1 2" key="1">
    <citation type="submission" date="2014-04" db="EMBL/GenBank/DDBJ databases">
        <authorList>
            <consortium name="DOE Joint Genome Institute"/>
            <person name="Kuo A."/>
            <person name="Girlanda M."/>
            <person name="Perotto S."/>
            <person name="Kohler A."/>
            <person name="Nagy L.G."/>
            <person name="Floudas D."/>
            <person name="Copeland A."/>
            <person name="Barry K.W."/>
            <person name="Cichocki N."/>
            <person name="Veneault-Fourrey C."/>
            <person name="LaButti K."/>
            <person name="Lindquist E.A."/>
            <person name="Lipzen A."/>
            <person name="Lundell T."/>
            <person name="Morin E."/>
            <person name="Murat C."/>
            <person name="Sun H."/>
            <person name="Tunlid A."/>
            <person name="Henrissat B."/>
            <person name="Grigoriev I.V."/>
            <person name="Hibbett D.S."/>
            <person name="Martin F."/>
            <person name="Nordberg H.P."/>
            <person name="Cantor M.N."/>
            <person name="Hua S.X."/>
        </authorList>
    </citation>
    <scope>NUCLEOTIDE SEQUENCE [LARGE SCALE GENOMIC DNA]</scope>
    <source>
        <strain evidence="1 2">MUT 4182</strain>
    </source>
</reference>
<reference evidence="2" key="2">
    <citation type="submission" date="2015-01" db="EMBL/GenBank/DDBJ databases">
        <title>Evolutionary Origins and Diversification of the Mycorrhizal Mutualists.</title>
        <authorList>
            <consortium name="DOE Joint Genome Institute"/>
            <consortium name="Mycorrhizal Genomics Consortium"/>
            <person name="Kohler A."/>
            <person name="Kuo A."/>
            <person name="Nagy L.G."/>
            <person name="Floudas D."/>
            <person name="Copeland A."/>
            <person name="Barry K.W."/>
            <person name="Cichocki N."/>
            <person name="Veneault-Fourrey C."/>
            <person name="LaButti K."/>
            <person name="Lindquist E.A."/>
            <person name="Lipzen A."/>
            <person name="Lundell T."/>
            <person name="Morin E."/>
            <person name="Murat C."/>
            <person name="Riley R."/>
            <person name="Ohm R."/>
            <person name="Sun H."/>
            <person name="Tunlid A."/>
            <person name="Henrissat B."/>
            <person name="Grigoriev I.V."/>
            <person name="Hibbett D.S."/>
            <person name="Martin F."/>
        </authorList>
    </citation>
    <scope>NUCLEOTIDE SEQUENCE [LARGE SCALE GENOMIC DNA]</scope>
    <source>
        <strain evidence="2">MUT 4182</strain>
    </source>
</reference>
<proteinExistence type="predicted"/>
<dbReference type="AlphaFoldDB" id="A0A0C3L0R9"/>
<gene>
    <name evidence="1" type="ORF">M407DRAFT_243393</name>
</gene>
<dbReference type="Proteomes" id="UP000054248">
    <property type="component" value="Unassembled WGS sequence"/>
</dbReference>
<keyword evidence="2" id="KW-1185">Reference proteome</keyword>